<accession>A0A7G9RY10</accession>
<evidence type="ECO:0000313" key="10">
    <source>
        <dbReference type="Proteomes" id="UP000515928"/>
    </source>
</evidence>
<keyword evidence="3" id="KW-0479">Metal-binding</keyword>
<dbReference type="RefSeq" id="WP_187533614.1">
    <property type="nucleotide sequence ID" value="NZ_CBCSHU010000004.1"/>
</dbReference>
<dbReference type="GO" id="GO:0046872">
    <property type="term" value="F:metal ion binding"/>
    <property type="evidence" value="ECO:0007669"/>
    <property type="project" value="UniProtKB-KW"/>
</dbReference>
<dbReference type="Pfam" id="PF20582">
    <property type="entry name" value="UPF0758_N"/>
    <property type="match status" value="1"/>
</dbReference>
<dbReference type="Pfam" id="PF04002">
    <property type="entry name" value="RadC"/>
    <property type="match status" value="1"/>
</dbReference>
<keyword evidence="5" id="KW-0862">Zinc</keyword>
<name>A0A7G9RY10_9FIRM</name>
<reference evidence="9 10" key="1">
    <citation type="submission" date="2020-08" db="EMBL/GenBank/DDBJ databases">
        <title>Genome sequence of Erysipelothrix inopinata DSM 15511T.</title>
        <authorList>
            <person name="Hyun D.-W."/>
            <person name="Bae J.-W."/>
        </authorList>
    </citation>
    <scope>NUCLEOTIDE SEQUENCE [LARGE SCALE GENOMIC DNA]</scope>
    <source>
        <strain evidence="9 10">DSM 15511</strain>
    </source>
</reference>
<dbReference type="CDD" id="cd08071">
    <property type="entry name" value="MPN_DUF2466"/>
    <property type="match status" value="1"/>
</dbReference>
<comment type="similarity">
    <text evidence="1 7">Belongs to the UPF0758 family.</text>
</comment>
<evidence type="ECO:0000256" key="2">
    <source>
        <dbReference type="ARBA" id="ARBA00022670"/>
    </source>
</evidence>
<proteinExistence type="inferred from homology"/>
<evidence type="ECO:0000256" key="4">
    <source>
        <dbReference type="ARBA" id="ARBA00022801"/>
    </source>
</evidence>
<dbReference type="PANTHER" id="PTHR30471">
    <property type="entry name" value="DNA REPAIR PROTEIN RADC"/>
    <property type="match status" value="1"/>
</dbReference>
<keyword evidence="2" id="KW-0645">Protease</keyword>
<evidence type="ECO:0000256" key="6">
    <source>
        <dbReference type="ARBA" id="ARBA00023049"/>
    </source>
</evidence>
<dbReference type="InterPro" id="IPR001405">
    <property type="entry name" value="UPF0758"/>
</dbReference>
<evidence type="ECO:0000259" key="8">
    <source>
        <dbReference type="PROSITE" id="PS50249"/>
    </source>
</evidence>
<dbReference type="PROSITE" id="PS50249">
    <property type="entry name" value="MPN"/>
    <property type="match status" value="1"/>
</dbReference>
<keyword evidence="6" id="KW-0482">Metalloprotease</keyword>
<gene>
    <name evidence="9" type="primary">radC</name>
    <name evidence="9" type="ORF">H9L01_08935</name>
</gene>
<dbReference type="AlphaFoldDB" id="A0A7G9RY10"/>
<dbReference type="InterPro" id="IPR046778">
    <property type="entry name" value="UPF0758_N"/>
</dbReference>
<dbReference type="GO" id="GO:0006508">
    <property type="term" value="P:proteolysis"/>
    <property type="evidence" value="ECO:0007669"/>
    <property type="project" value="UniProtKB-KW"/>
</dbReference>
<dbReference type="GO" id="GO:0008237">
    <property type="term" value="F:metallopeptidase activity"/>
    <property type="evidence" value="ECO:0007669"/>
    <property type="project" value="UniProtKB-KW"/>
</dbReference>
<keyword evidence="10" id="KW-1185">Reference proteome</keyword>
<dbReference type="PANTHER" id="PTHR30471:SF3">
    <property type="entry name" value="UPF0758 PROTEIN YEES-RELATED"/>
    <property type="match status" value="1"/>
</dbReference>
<dbReference type="KEGG" id="eio:H9L01_08935"/>
<keyword evidence="4" id="KW-0378">Hydrolase</keyword>
<evidence type="ECO:0000256" key="7">
    <source>
        <dbReference type="RuleBase" id="RU003797"/>
    </source>
</evidence>
<dbReference type="InterPro" id="IPR037518">
    <property type="entry name" value="MPN"/>
</dbReference>
<evidence type="ECO:0000313" key="9">
    <source>
        <dbReference type="EMBL" id="QNN60485.1"/>
    </source>
</evidence>
<dbReference type="EMBL" id="CP060715">
    <property type="protein sequence ID" value="QNN60485.1"/>
    <property type="molecule type" value="Genomic_DNA"/>
</dbReference>
<organism evidence="9 10">
    <name type="scientific">Erysipelothrix inopinata</name>
    <dbReference type="NCBI Taxonomy" id="225084"/>
    <lineage>
        <taxon>Bacteria</taxon>
        <taxon>Bacillati</taxon>
        <taxon>Bacillota</taxon>
        <taxon>Erysipelotrichia</taxon>
        <taxon>Erysipelotrichales</taxon>
        <taxon>Erysipelotrichaceae</taxon>
        <taxon>Erysipelothrix</taxon>
    </lineage>
</organism>
<evidence type="ECO:0000256" key="3">
    <source>
        <dbReference type="ARBA" id="ARBA00022723"/>
    </source>
</evidence>
<dbReference type="NCBIfam" id="NF000642">
    <property type="entry name" value="PRK00024.1"/>
    <property type="match status" value="1"/>
</dbReference>
<evidence type="ECO:0000256" key="5">
    <source>
        <dbReference type="ARBA" id="ARBA00022833"/>
    </source>
</evidence>
<evidence type="ECO:0000256" key="1">
    <source>
        <dbReference type="ARBA" id="ARBA00010243"/>
    </source>
</evidence>
<feature type="domain" description="MPN" evidence="8">
    <location>
        <begin position="103"/>
        <end position="225"/>
    </location>
</feature>
<dbReference type="Gene3D" id="3.40.140.10">
    <property type="entry name" value="Cytidine Deaminase, domain 2"/>
    <property type="match status" value="1"/>
</dbReference>
<dbReference type="Proteomes" id="UP000515928">
    <property type="component" value="Chromosome"/>
</dbReference>
<protein>
    <submittedName>
        <fullName evidence="9">DNA repair protein RadC</fullName>
    </submittedName>
</protein>
<sequence>MVKIYEMNPSVRPREKAELLGLASLSDRELLALFIRTGTAQKSSLELADEVLNQCGSIRKLHELSHSNLLDIKGIKSAKAIEILALCEISKRIVEPNLDDRIVLDNPQSLMNWLNLEIGYDVQEHFMVVFLNNQNAYLGSEKIFKGTLNQSLVHPRDIMRLAIQRNATRLILVHNHPGQTMYASDADKEITKLLVSIGAMMDIVILDHYIVSHGRYISMREKNTDIFKCEIKE</sequence>
<dbReference type="NCBIfam" id="TIGR00608">
    <property type="entry name" value="radc"/>
    <property type="match status" value="1"/>
</dbReference>
<dbReference type="InterPro" id="IPR025657">
    <property type="entry name" value="RadC_JAB"/>
</dbReference>